<dbReference type="HAMAP" id="MF_00185">
    <property type="entry name" value="IPP_trans"/>
    <property type="match status" value="1"/>
</dbReference>
<dbReference type="EMBL" id="FUYR01000001">
    <property type="protein sequence ID" value="SKB28103.1"/>
    <property type="molecule type" value="Genomic_DNA"/>
</dbReference>
<keyword evidence="13" id="KW-1185">Reference proteome</keyword>
<keyword evidence="8 10" id="KW-0460">Magnesium</keyword>
<gene>
    <name evidence="10" type="primary">miaA</name>
    <name evidence="12" type="ORF">SAMN05661099_0128</name>
</gene>
<name>A0A1T5A0C2_9SPHI</name>
<reference evidence="13" key="1">
    <citation type="submission" date="2017-02" db="EMBL/GenBank/DDBJ databases">
        <authorList>
            <person name="Varghese N."/>
            <person name="Submissions S."/>
        </authorList>
    </citation>
    <scope>NUCLEOTIDE SEQUENCE [LARGE SCALE GENOMIC DNA]</scope>
    <source>
        <strain evidence="13">DSM 22385</strain>
    </source>
</reference>
<dbReference type="OrthoDB" id="9776390at2"/>
<sequence>MKAKTLVVIAGPTAIGKTGLAIKLAQHYNTEIISADSRQFYREMEIGTAKPSPEELKAAKHHFVNSLSITQNFNVGDFEREALARIDLLFNKNNVVILAGGSGLFIDAVIRGFDELPQSSKDIRDDLNKLLESKGISTLQEMLKEVDPVYFNEVDLNNPQRIIRALEVFKATSKPFSAFRSKIKKVRPFNIVLVGLNLQREILYNNINRRVDLMVNAGLIEEVESLIPYRTLNPLNTVGYSELFQYFDGNLSLEDAIEKIKQNTRRFAKRQLTWFSKSGEYHWFQPHEIEKIIRYLDSVLDDPEHEVQKS</sequence>
<evidence type="ECO:0000256" key="6">
    <source>
        <dbReference type="ARBA" id="ARBA00022741"/>
    </source>
</evidence>
<comment type="caution">
    <text evidence="10">Lacks conserved residue(s) required for the propagation of feature annotation.</text>
</comment>
<dbReference type="EC" id="2.5.1.75" evidence="10"/>
<dbReference type="PANTHER" id="PTHR11088">
    <property type="entry name" value="TRNA DIMETHYLALLYLTRANSFERASE"/>
    <property type="match status" value="1"/>
</dbReference>
<dbReference type="InterPro" id="IPR008144">
    <property type="entry name" value="Guanylate_kin-like_dom"/>
</dbReference>
<evidence type="ECO:0000256" key="10">
    <source>
        <dbReference type="HAMAP-Rule" id="MF_00185"/>
    </source>
</evidence>
<keyword evidence="5 10" id="KW-0819">tRNA processing</keyword>
<feature type="binding site" evidence="10">
    <location>
        <begin position="13"/>
        <end position="18"/>
    </location>
    <ligand>
        <name>substrate</name>
    </ligand>
</feature>
<comment type="catalytic activity">
    <reaction evidence="9 10">
        <text>adenosine(37) in tRNA + dimethylallyl diphosphate = N(6)-dimethylallyladenosine(37) in tRNA + diphosphate</text>
        <dbReference type="Rhea" id="RHEA:26482"/>
        <dbReference type="Rhea" id="RHEA-COMP:10162"/>
        <dbReference type="Rhea" id="RHEA-COMP:10375"/>
        <dbReference type="ChEBI" id="CHEBI:33019"/>
        <dbReference type="ChEBI" id="CHEBI:57623"/>
        <dbReference type="ChEBI" id="CHEBI:74411"/>
        <dbReference type="ChEBI" id="CHEBI:74415"/>
        <dbReference type="EC" id="2.5.1.75"/>
    </reaction>
</comment>
<evidence type="ECO:0000256" key="8">
    <source>
        <dbReference type="ARBA" id="ARBA00022842"/>
    </source>
</evidence>
<comment type="cofactor">
    <cofactor evidence="1 10">
        <name>Mg(2+)</name>
        <dbReference type="ChEBI" id="CHEBI:18420"/>
    </cofactor>
</comment>
<comment type="similarity">
    <text evidence="3 10">Belongs to the IPP transferase family.</text>
</comment>
<evidence type="ECO:0000256" key="3">
    <source>
        <dbReference type="ARBA" id="ARBA00005842"/>
    </source>
</evidence>
<dbReference type="PROSITE" id="PS50052">
    <property type="entry name" value="GUANYLATE_KINASE_2"/>
    <property type="match status" value="1"/>
</dbReference>
<dbReference type="RefSeq" id="WP_079700638.1">
    <property type="nucleotide sequence ID" value="NZ_FUYR01000001.1"/>
</dbReference>
<keyword evidence="6 10" id="KW-0547">Nucleotide-binding</keyword>
<dbReference type="STRING" id="572036.SAMN05661099_0128"/>
<organism evidence="12 13">
    <name type="scientific">Daejeonella lutea</name>
    <dbReference type="NCBI Taxonomy" id="572036"/>
    <lineage>
        <taxon>Bacteria</taxon>
        <taxon>Pseudomonadati</taxon>
        <taxon>Bacteroidota</taxon>
        <taxon>Sphingobacteriia</taxon>
        <taxon>Sphingobacteriales</taxon>
        <taxon>Sphingobacteriaceae</taxon>
        <taxon>Daejeonella</taxon>
    </lineage>
</organism>
<evidence type="ECO:0000256" key="5">
    <source>
        <dbReference type="ARBA" id="ARBA00022694"/>
    </source>
</evidence>
<proteinExistence type="inferred from homology"/>
<dbReference type="InterPro" id="IPR018022">
    <property type="entry name" value="IPT"/>
</dbReference>
<protein>
    <recommendedName>
        <fullName evidence="10">tRNA dimethylallyltransferase</fullName>
        <ecNumber evidence="10">2.5.1.75</ecNumber>
    </recommendedName>
    <alternativeName>
        <fullName evidence="10">Dimethylallyl diphosphate:tRNA dimethylallyltransferase</fullName>
        <shortName evidence="10">DMAPP:tRNA dimethylallyltransferase</shortName>
        <shortName evidence="10">DMATase</shortName>
    </alternativeName>
    <alternativeName>
        <fullName evidence="10">Isopentenyl-diphosphate:tRNA isopentenyltransferase</fullName>
        <shortName evidence="10">IPP transferase</shortName>
        <shortName evidence="10">IPPT</shortName>
        <shortName evidence="10">IPTase</shortName>
    </alternativeName>
</protein>
<dbReference type="InterPro" id="IPR027417">
    <property type="entry name" value="P-loop_NTPase"/>
</dbReference>
<evidence type="ECO:0000256" key="9">
    <source>
        <dbReference type="ARBA" id="ARBA00049563"/>
    </source>
</evidence>
<dbReference type="Gene3D" id="3.40.50.300">
    <property type="entry name" value="P-loop containing nucleotide triphosphate hydrolases"/>
    <property type="match status" value="1"/>
</dbReference>
<dbReference type="GO" id="GO:0005524">
    <property type="term" value="F:ATP binding"/>
    <property type="evidence" value="ECO:0007669"/>
    <property type="project" value="UniProtKB-UniRule"/>
</dbReference>
<evidence type="ECO:0000256" key="4">
    <source>
        <dbReference type="ARBA" id="ARBA00022679"/>
    </source>
</evidence>
<dbReference type="GO" id="GO:0052381">
    <property type="term" value="F:tRNA dimethylallyltransferase activity"/>
    <property type="evidence" value="ECO:0007669"/>
    <property type="project" value="UniProtKB-UniRule"/>
</dbReference>
<feature type="domain" description="Guanylate kinase-like" evidence="11">
    <location>
        <begin position="4"/>
        <end position="212"/>
    </location>
</feature>
<comment type="subunit">
    <text evidence="10">Monomer.</text>
</comment>
<evidence type="ECO:0000259" key="11">
    <source>
        <dbReference type="PROSITE" id="PS50052"/>
    </source>
</evidence>
<dbReference type="Proteomes" id="UP000189981">
    <property type="component" value="Unassembled WGS sequence"/>
</dbReference>
<feature type="binding site" evidence="10">
    <location>
        <begin position="11"/>
        <end position="18"/>
    </location>
    <ligand>
        <name>ATP</name>
        <dbReference type="ChEBI" id="CHEBI:30616"/>
    </ligand>
</feature>
<dbReference type="AlphaFoldDB" id="A0A1T5A0C2"/>
<dbReference type="Gene3D" id="1.10.20.140">
    <property type="match status" value="1"/>
</dbReference>
<feature type="site" description="Interaction with substrate tRNA" evidence="10">
    <location>
        <position position="124"/>
    </location>
</feature>
<dbReference type="GO" id="GO:0006400">
    <property type="term" value="P:tRNA modification"/>
    <property type="evidence" value="ECO:0007669"/>
    <property type="project" value="TreeGrafter"/>
</dbReference>
<evidence type="ECO:0000313" key="13">
    <source>
        <dbReference type="Proteomes" id="UP000189981"/>
    </source>
</evidence>
<evidence type="ECO:0000313" key="12">
    <source>
        <dbReference type="EMBL" id="SKB28103.1"/>
    </source>
</evidence>
<dbReference type="SUPFAM" id="SSF52540">
    <property type="entry name" value="P-loop containing nucleoside triphosphate hydrolases"/>
    <property type="match status" value="2"/>
</dbReference>
<comment type="function">
    <text evidence="2 10">Catalyzes the transfer of a dimethylallyl group onto the adenine at position 37 in tRNAs that read codons beginning with uridine, leading to the formation of N6-(dimethylallyl)adenosine (i(6)A).</text>
</comment>
<feature type="region of interest" description="Interaction with substrate tRNA" evidence="10">
    <location>
        <begin position="36"/>
        <end position="39"/>
    </location>
</feature>
<evidence type="ECO:0000256" key="2">
    <source>
        <dbReference type="ARBA" id="ARBA00003213"/>
    </source>
</evidence>
<keyword evidence="7 10" id="KW-0067">ATP-binding</keyword>
<dbReference type="InterPro" id="IPR039657">
    <property type="entry name" value="Dimethylallyltransferase"/>
</dbReference>
<dbReference type="Pfam" id="PF01715">
    <property type="entry name" value="IPPT"/>
    <property type="match status" value="1"/>
</dbReference>
<keyword evidence="4 10" id="KW-0808">Transferase</keyword>
<feature type="site" description="Interaction with substrate tRNA" evidence="10">
    <location>
        <position position="102"/>
    </location>
</feature>
<feature type="region of interest" description="Interaction with substrate tRNA" evidence="10">
    <location>
        <begin position="160"/>
        <end position="164"/>
    </location>
</feature>
<dbReference type="NCBIfam" id="TIGR00174">
    <property type="entry name" value="miaA"/>
    <property type="match status" value="1"/>
</dbReference>
<dbReference type="PANTHER" id="PTHR11088:SF60">
    <property type="entry name" value="TRNA DIMETHYLALLYLTRANSFERASE"/>
    <property type="match status" value="1"/>
</dbReference>
<evidence type="ECO:0000256" key="7">
    <source>
        <dbReference type="ARBA" id="ARBA00022840"/>
    </source>
</evidence>
<evidence type="ECO:0000256" key="1">
    <source>
        <dbReference type="ARBA" id="ARBA00001946"/>
    </source>
</evidence>
<accession>A0A1T5A0C2</accession>